<feature type="domain" description="C2H2-type" evidence="3">
    <location>
        <begin position="4"/>
        <end position="34"/>
    </location>
</feature>
<evidence type="ECO:0000256" key="1">
    <source>
        <dbReference type="PROSITE-ProRule" id="PRU00042"/>
    </source>
</evidence>
<evidence type="ECO:0000313" key="5">
    <source>
        <dbReference type="Proteomes" id="UP001498398"/>
    </source>
</evidence>
<proteinExistence type="predicted"/>
<comment type="caution">
    <text evidence="4">The sequence shown here is derived from an EMBL/GenBank/DDBJ whole genome shotgun (WGS) entry which is preliminary data.</text>
</comment>
<protein>
    <recommendedName>
        <fullName evidence="3">C2H2-type domain-containing protein</fullName>
    </recommendedName>
</protein>
<keyword evidence="5" id="KW-1185">Reference proteome</keyword>
<keyword evidence="1" id="KW-0479">Metal-binding</keyword>
<sequence length="120" mass="12839">MAAFQCSSCPRKFNLSTGLANHRKQSKKCSAVKPKLKPRNDKVPQASGSADVTAVAIPSEPSGESSSMAVDEPEATPIVEPPPNALKPLRTGRVRFLPAHYVDQLPALSHDMPNTIPLPD</sequence>
<dbReference type="EMBL" id="JBANRG010000021">
    <property type="protein sequence ID" value="KAK7456331.1"/>
    <property type="molecule type" value="Genomic_DNA"/>
</dbReference>
<gene>
    <name evidence="4" type="ORF">VKT23_010578</name>
</gene>
<evidence type="ECO:0000313" key="4">
    <source>
        <dbReference type="EMBL" id="KAK7456331.1"/>
    </source>
</evidence>
<keyword evidence="1" id="KW-0863">Zinc-finger</keyword>
<keyword evidence="1" id="KW-0862">Zinc</keyword>
<dbReference type="Proteomes" id="UP001498398">
    <property type="component" value="Unassembled WGS sequence"/>
</dbReference>
<evidence type="ECO:0000256" key="2">
    <source>
        <dbReference type="SAM" id="MobiDB-lite"/>
    </source>
</evidence>
<reference evidence="4 5" key="1">
    <citation type="submission" date="2024-01" db="EMBL/GenBank/DDBJ databases">
        <title>A draft genome for the cacao thread blight pathogen Marasmiellus scandens.</title>
        <authorList>
            <person name="Baruah I.K."/>
            <person name="Leung J."/>
            <person name="Bukari Y."/>
            <person name="Amoako-Attah I."/>
            <person name="Meinhardt L.W."/>
            <person name="Bailey B.A."/>
            <person name="Cohen S.P."/>
        </authorList>
    </citation>
    <scope>NUCLEOTIDE SEQUENCE [LARGE SCALE GENOMIC DNA]</scope>
    <source>
        <strain evidence="4 5">GH-19</strain>
    </source>
</reference>
<dbReference type="InterPro" id="IPR013087">
    <property type="entry name" value="Znf_C2H2_type"/>
</dbReference>
<evidence type="ECO:0000259" key="3">
    <source>
        <dbReference type="PROSITE" id="PS50157"/>
    </source>
</evidence>
<organism evidence="4 5">
    <name type="scientific">Marasmiellus scandens</name>
    <dbReference type="NCBI Taxonomy" id="2682957"/>
    <lineage>
        <taxon>Eukaryota</taxon>
        <taxon>Fungi</taxon>
        <taxon>Dikarya</taxon>
        <taxon>Basidiomycota</taxon>
        <taxon>Agaricomycotina</taxon>
        <taxon>Agaricomycetes</taxon>
        <taxon>Agaricomycetidae</taxon>
        <taxon>Agaricales</taxon>
        <taxon>Marasmiineae</taxon>
        <taxon>Omphalotaceae</taxon>
        <taxon>Marasmiellus</taxon>
    </lineage>
</organism>
<name>A0ABR1JBK6_9AGAR</name>
<feature type="region of interest" description="Disordered" evidence="2">
    <location>
        <begin position="25"/>
        <end position="88"/>
    </location>
</feature>
<accession>A0ABR1JBK6</accession>
<dbReference type="PROSITE" id="PS50157">
    <property type="entry name" value="ZINC_FINGER_C2H2_2"/>
    <property type="match status" value="1"/>
</dbReference>